<dbReference type="EC" id="2.6.1.9" evidence="3"/>
<dbReference type="Gene3D" id="3.40.640.10">
    <property type="entry name" value="Type I PLP-dependent aspartate aminotransferase-like (Major domain)"/>
    <property type="match status" value="1"/>
</dbReference>
<dbReference type="GeneID" id="68865310"/>
<dbReference type="SUPFAM" id="SSF53383">
    <property type="entry name" value="PLP-dependent transferases"/>
    <property type="match status" value="1"/>
</dbReference>
<proteinExistence type="inferred from homology"/>
<protein>
    <recommendedName>
        <fullName evidence="3">histidinol-phosphate transaminase</fullName>
        <ecNumber evidence="3">2.6.1.9</ecNumber>
    </recommendedName>
</protein>
<dbReference type="InterPro" id="IPR015421">
    <property type="entry name" value="PyrdxlP-dep_Trfase_major"/>
</dbReference>
<dbReference type="InterPro" id="IPR050106">
    <property type="entry name" value="HistidinolP_aminotransfase"/>
</dbReference>
<keyword evidence="8" id="KW-0368">Histidine biosynthesis</keyword>
<evidence type="ECO:0000259" key="10">
    <source>
        <dbReference type="Pfam" id="PF00155"/>
    </source>
</evidence>
<dbReference type="InterPro" id="IPR015422">
    <property type="entry name" value="PyrdxlP-dep_Trfase_small"/>
</dbReference>
<dbReference type="PANTHER" id="PTHR43643">
    <property type="entry name" value="HISTIDINOL-PHOSPHATE AMINOTRANSFERASE 2"/>
    <property type="match status" value="1"/>
</dbReference>
<dbReference type="GO" id="GO:0000105">
    <property type="term" value="P:L-histidine biosynthetic process"/>
    <property type="evidence" value="ECO:0007669"/>
    <property type="project" value="UniProtKB-KW"/>
</dbReference>
<feature type="domain" description="Aminotransferase class I/classII large" evidence="10">
    <location>
        <begin position="122"/>
        <end position="238"/>
    </location>
</feature>
<evidence type="ECO:0000256" key="9">
    <source>
        <dbReference type="ARBA" id="ARBA00047481"/>
    </source>
</evidence>
<comment type="similarity">
    <text evidence="2">Belongs to the class-II pyridoxal-phosphate-dependent aminotransferase family. Histidinol-phosphate aminotransferase subfamily.</text>
</comment>
<sequence>MKHGGYPWVKGKPPININDFSVNLNPLGTPKFIEELIEDAIRIKVYKYYPPENLKDVKTIIAEIYNVEEELIGVFNGTSEIINMLGDNFTVPQPNYSEYKFSEFYYAEELGDEFKFTLKGRRVLTSNPNNPTGSLIGLTEIEEFVKDDKNELILDESFIDISNGESAVKLVNEYKNLTVINSFTKSLSIPGLRFGFSIGHKSRELEKLAPIWRINSITYYVISNLNPKEVKEFFKLSKYKVSELQDRIKNLAKFKIYKSYAPYFLAEFNLPTSIVNSKLIKMGYYIRDASNFIGLRSTHARIALKEGVEKLISLINDIVSS</sequence>
<evidence type="ECO:0000256" key="1">
    <source>
        <dbReference type="ARBA" id="ARBA00005011"/>
    </source>
</evidence>
<comment type="catalytic activity">
    <reaction evidence="9">
        <text>L-histidinol phosphate + 2-oxoglutarate = 3-(imidazol-4-yl)-2-oxopropyl phosphate + L-glutamate</text>
        <dbReference type="Rhea" id="RHEA:23744"/>
        <dbReference type="ChEBI" id="CHEBI:16810"/>
        <dbReference type="ChEBI" id="CHEBI:29985"/>
        <dbReference type="ChEBI" id="CHEBI:57766"/>
        <dbReference type="ChEBI" id="CHEBI:57980"/>
        <dbReference type="EC" id="2.6.1.9"/>
    </reaction>
</comment>
<dbReference type="Pfam" id="PF00155">
    <property type="entry name" value="Aminotran_1_2"/>
    <property type="match status" value="1"/>
</dbReference>
<evidence type="ECO:0000256" key="4">
    <source>
        <dbReference type="ARBA" id="ARBA00022576"/>
    </source>
</evidence>
<dbReference type="AlphaFoldDB" id="A0AAQ4CP32"/>
<evidence type="ECO:0000256" key="6">
    <source>
        <dbReference type="ARBA" id="ARBA00022679"/>
    </source>
</evidence>
<organism evidence="11 12">
    <name type="scientific">Saccharolobus caldissimus</name>
    <dbReference type="NCBI Taxonomy" id="1702097"/>
    <lineage>
        <taxon>Archaea</taxon>
        <taxon>Thermoproteota</taxon>
        <taxon>Thermoprotei</taxon>
        <taxon>Sulfolobales</taxon>
        <taxon>Sulfolobaceae</taxon>
        <taxon>Saccharolobus</taxon>
    </lineage>
</organism>
<keyword evidence="12" id="KW-1185">Reference proteome</keyword>
<keyword evidence="4 11" id="KW-0032">Aminotransferase</keyword>
<keyword evidence="5" id="KW-0028">Amino-acid biosynthesis</keyword>
<dbReference type="GO" id="GO:0004400">
    <property type="term" value="F:histidinol-phosphate transaminase activity"/>
    <property type="evidence" value="ECO:0007669"/>
    <property type="project" value="UniProtKB-EC"/>
</dbReference>
<dbReference type="EMBL" id="AP025226">
    <property type="protein sequence ID" value="BDB97563.1"/>
    <property type="molecule type" value="Genomic_DNA"/>
</dbReference>
<keyword evidence="7" id="KW-0663">Pyridoxal phosphate</keyword>
<dbReference type="KEGG" id="scas:SACC_05800"/>
<evidence type="ECO:0000256" key="8">
    <source>
        <dbReference type="ARBA" id="ARBA00023102"/>
    </source>
</evidence>
<evidence type="ECO:0000256" key="2">
    <source>
        <dbReference type="ARBA" id="ARBA00007970"/>
    </source>
</evidence>
<accession>A0AAQ4CP32</accession>
<dbReference type="InterPro" id="IPR004839">
    <property type="entry name" value="Aminotransferase_I/II_large"/>
</dbReference>
<comment type="pathway">
    <text evidence="1">Amino-acid biosynthesis; L-histidine biosynthesis; L-histidine from 5-phospho-alpha-D-ribose 1-diphosphate: step 7/9.</text>
</comment>
<dbReference type="PANTHER" id="PTHR43643:SF6">
    <property type="entry name" value="HISTIDINOL-PHOSPHATE AMINOTRANSFERASE"/>
    <property type="match status" value="1"/>
</dbReference>
<dbReference type="Gene3D" id="3.90.1150.10">
    <property type="entry name" value="Aspartate Aminotransferase, domain 1"/>
    <property type="match status" value="1"/>
</dbReference>
<dbReference type="RefSeq" id="WP_229571552.1">
    <property type="nucleotide sequence ID" value="NZ_AP025226.1"/>
</dbReference>
<name>A0AAQ4CP32_9CREN</name>
<evidence type="ECO:0000313" key="12">
    <source>
        <dbReference type="Proteomes" id="UP001319921"/>
    </source>
</evidence>
<dbReference type="Proteomes" id="UP001319921">
    <property type="component" value="Chromosome"/>
</dbReference>
<dbReference type="InterPro" id="IPR015424">
    <property type="entry name" value="PyrdxlP-dep_Trfase"/>
</dbReference>
<evidence type="ECO:0000313" key="11">
    <source>
        <dbReference type="EMBL" id="BDB97563.1"/>
    </source>
</evidence>
<evidence type="ECO:0000256" key="3">
    <source>
        <dbReference type="ARBA" id="ARBA00012748"/>
    </source>
</evidence>
<reference evidence="11 12" key="1">
    <citation type="journal article" date="2022" name="Microbiol. Resour. Announc.">
        <title>Complete Genome Sequence of the Hyperthermophilic and Acidophilic Archaeon Saccharolobus caldissimus Strain HS-3T.</title>
        <authorList>
            <person name="Sakai H.D."/>
            <person name="Kurosawa N."/>
        </authorList>
    </citation>
    <scope>NUCLEOTIDE SEQUENCE [LARGE SCALE GENOMIC DNA]</scope>
    <source>
        <strain evidence="11 12">JCM32116</strain>
    </source>
</reference>
<evidence type="ECO:0000256" key="7">
    <source>
        <dbReference type="ARBA" id="ARBA00022898"/>
    </source>
</evidence>
<dbReference type="GO" id="GO:0030170">
    <property type="term" value="F:pyridoxal phosphate binding"/>
    <property type="evidence" value="ECO:0007669"/>
    <property type="project" value="InterPro"/>
</dbReference>
<dbReference type="CDD" id="cd00609">
    <property type="entry name" value="AAT_like"/>
    <property type="match status" value="1"/>
</dbReference>
<evidence type="ECO:0000256" key="5">
    <source>
        <dbReference type="ARBA" id="ARBA00022605"/>
    </source>
</evidence>
<gene>
    <name evidence="11" type="ORF">SACC_05800</name>
</gene>
<keyword evidence="6" id="KW-0808">Transferase</keyword>